<keyword evidence="1" id="KW-0808">Transferase</keyword>
<protein>
    <recommendedName>
        <fullName evidence="1">Poly [ADP-ribose] polymerase</fullName>
        <shortName evidence="1">PARP</shortName>
        <ecNumber evidence="1">2.4.2.-</ecNumber>
    </recommendedName>
</protein>
<dbReference type="EC" id="2.4.2.-" evidence="1"/>
<dbReference type="PROSITE" id="PS51059">
    <property type="entry name" value="PARP_CATALYTIC"/>
    <property type="match status" value="1"/>
</dbReference>
<feature type="domain" description="PARP catalytic" evidence="2">
    <location>
        <begin position="204"/>
        <end position="406"/>
    </location>
</feature>
<dbReference type="GeneID" id="106818371"/>
<reference evidence="4 5" key="1">
    <citation type="submission" date="2025-05" db="UniProtKB">
        <authorList>
            <consortium name="RefSeq"/>
        </authorList>
    </citation>
    <scope>IDENTIFICATION</scope>
</reference>
<dbReference type="PANTHER" id="PTHR45740">
    <property type="entry name" value="POLY [ADP-RIBOSE] POLYMERASE"/>
    <property type="match status" value="1"/>
</dbReference>
<keyword evidence="3" id="KW-1185">Reference proteome</keyword>
<dbReference type="CDD" id="cd01439">
    <property type="entry name" value="TCCD_inducible_PARP_like"/>
    <property type="match status" value="1"/>
</dbReference>
<name>A0ABM1F2A2_PRICU</name>
<evidence type="ECO:0000259" key="2">
    <source>
        <dbReference type="PROSITE" id="PS51059"/>
    </source>
</evidence>
<evidence type="ECO:0000313" key="3">
    <source>
        <dbReference type="Proteomes" id="UP000695022"/>
    </source>
</evidence>
<evidence type="ECO:0000256" key="1">
    <source>
        <dbReference type="RuleBase" id="RU362114"/>
    </source>
</evidence>
<accession>A0ABM1F2A2</accession>
<dbReference type="InterPro" id="IPR051712">
    <property type="entry name" value="ARTD-AVP"/>
</dbReference>
<dbReference type="Gene3D" id="3.90.228.10">
    <property type="match status" value="1"/>
</dbReference>
<dbReference type="InterPro" id="IPR012317">
    <property type="entry name" value="Poly(ADP-ribose)pol_cat_dom"/>
</dbReference>
<gene>
    <name evidence="4 5" type="primary">LOC106818371</name>
</gene>
<dbReference type="SUPFAM" id="SSF56399">
    <property type="entry name" value="ADP-ribosylation"/>
    <property type="match status" value="1"/>
</dbReference>
<dbReference type="Pfam" id="PF00644">
    <property type="entry name" value="PARP"/>
    <property type="match status" value="1"/>
</dbReference>
<evidence type="ECO:0000313" key="5">
    <source>
        <dbReference type="RefSeq" id="XP_014678573.1"/>
    </source>
</evidence>
<keyword evidence="1" id="KW-0328">Glycosyltransferase</keyword>
<keyword evidence="1" id="KW-0520">NAD</keyword>
<dbReference type="Proteomes" id="UP000695022">
    <property type="component" value="Unplaced"/>
</dbReference>
<proteinExistence type="predicted"/>
<dbReference type="PANTHER" id="PTHR45740:SF2">
    <property type="entry name" value="POLY [ADP-RIBOSE] POLYMERASE"/>
    <property type="match status" value="1"/>
</dbReference>
<evidence type="ECO:0000313" key="4">
    <source>
        <dbReference type="RefSeq" id="XP_014678572.1"/>
    </source>
</evidence>
<dbReference type="RefSeq" id="XP_014678572.1">
    <property type="nucleotide sequence ID" value="XM_014823086.1"/>
</dbReference>
<sequence length="406" mass="44137">MAKDPCKPNKPPIPLIAPTLPPSEVERVKVASPPATALTAPAGVIQDLLPPTQQAVSPREIAAAARTVEAAAASLATAAAGKATAVAIAATSVEKAAAALAATTAAVREQQLRLPSHVMAQPLSQSAQAIPLLSQPSPATLPLSQLSLVQSGIAAMAVASPDTPPMCIETTCSEKPYTNSRDMSATRAGIPSQPKTHTLFKYETPDHWAVQHNFEDKVKIVELDLRHGEGQRIACLFGKSFWGKTVVGIQRIQNLMLWNKYCTKREEIRSMLGRMTKREERTLFHGTSPQNVEAICHSGFDPRLSGENGVKFGHGSYFARDASYCRTYCGPDPWGIQYMFVATVVVGDYVEGKRDYRRPPSKIPGIERPVRPCDFYCSCVNKRDNPTVFVIFDTAQAYPQYVINYS</sequence>
<dbReference type="RefSeq" id="XP_014678573.1">
    <property type="nucleotide sequence ID" value="XM_014823087.1"/>
</dbReference>
<organism evidence="3 5">
    <name type="scientific">Priapulus caudatus</name>
    <name type="common">Priapulid worm</name>
    <dbReference type="NCBI Taxonomy" id="37621"/>
    <lineage>
        <taxon>Eukaryota</taxon>
        <taxon>Metazoa</taxon>
        <taxon>Ecdysozoa</taxon>
        <taxon>Scalidophora</taxon>
        <taxon>Priapulida</taxon>
        <taxon>Priapulimorpha</taxon>
        <taxon>Priapulimorphida</taxon>
        <taxon>Priapulidae</taxon>
        <taxon>Priapulus</taxon>
    </lineage>
</organism>